<dbReference type="HOGENOM" id="CLU_2794739_0_0_1"/>
<dbReference type="Proteomes" id="UP000019376">
    <property type="component" value="Unassembled WGS sequence"/>
</dbReference>
<proteinExistence type="predicted"/>
<gene>
    <name evidence="1" type="ORF">PDE_01437</name>
</gene>
<protein>
    <submittedName>
        <fullName evidence="1">Uncharacterized protein</fullName>
    </submittedName>
</protein>
<organism evidence="1 2">
    <name type="scientific">Penicillium oxalicum (strain 114-2 / CGMCC 5302)</name>
    <name type="common">Penicillium decumbens</name>
    <dbReference type="NCBI Taxonomy" id="933388"/>
    <lineage>
        <taxon>Eukaryota</taxon>
        <taxon>Fungi</taxon>
        <taxon>Dikarya</taxon>
        <taxon>Ascomycota</taxon>
        <taxon>Pezizomycotina</taxon>
        <taxon>Eurotiomycetes</taxon>
        <taxon>Eurotiomycetidae</taxon>
        <taxon>Eurotiales</taxon>
        <taxon>Aspergillaceae</taxon>
        <taxon>Penicillium</taxon>
    </lineage>
</organism>
<name>S7Z7F7_PENO1</name>
<keyword evidence="2" id="KW-1185">Reference proteome</keyword>
<sequence>MVCSDFTMIEVLIVGAVQVMWYQQRAFEMQELPGLPEIKATLSSPSGTVNQPLSLVVRAERGGMGWRE</sequence>
<reference evidence="1 2" key="1">
    <citation type="journal article" date="2013" name="PLoS ONE">
        <title>Genomic and secretomic analyses reveal unique features of the lignocellulolytic enzyme system of Penicillium decumbens.</title>
        <authorList>
            <person name="Liu G."/>
            <person name="Zhang L."/>
            <person name="Wei X."/>
            <person name="Zou G."/>
            <person name="Qin Y."/>
            <person name="Ma L."/>
            <person name="Li J."/>
            <person name="Zheng H."/>
            <person name="Wang S."/>
            <person name="Wang C."/>
            <person name="Xun L."/>
            <person name="Zhao G.-P."/>
            <person name="Zhou Z."/>
            <person name="Qu Y."/>
        </authorList>
    </citation>
    <scope>NUCLEOTIDE SEQUENCE [LARGE SCALE GENOMIC DNA]</scope>
    <source>
        <strain evidence="2">114-2 / CGMCC 5302</strain>
    </source>
</reference>
<accession>S7Z7F7</accession>
<evidence type="ECO:0000313" key="1">
    <source>
        <dbReference type="EMBL" id="EPS26500.1"/>
    </source>
</evidence>
<dbReference type="AlphaFoldDB" id="S7Z7F7"/>
<dbReference type="EMBL" id="KB644409">
    <property type="protein sequence ID" value="EPS26500.1"/>
    <property type="molecule type" value="Genomic_DNA"/>
</dbReference>
<evidence type="ECO:0000313" key="2">
    <source>
        <dbReference type="Proteomes" id="UP000019376"/>
    </source>
</evidence>